<organism evidence="2 3">
    <name type="scientific">Gossypium lobatum</name>
    <dbReference type="NCBI Taxonomy" id="34289"/>
    <lineage>
        <taxon>Eukaryota</taxon>
        <taxon>Viridiplantae</taxon>
        <taxon>Streptophyta</taxon>
        <taxon>Embryophyta</taxon>
        <taxon>Tracheophyta</taxon>
        <taxon>Spermatophyta</taxon>
        <taxon>Magnoliopsida</taxon>
        <taxon>eudicotyledons</taxon>
        <taxon>Gunneridae</taxon>
        <taxon>Pentapetalae</taxon>
        <taxon>rosids</taxon>
        <taxon>malvids</taxon>
        <taxon>Malvales</taxon>
        <taxon>Malvaceae</taxon>
        <taxon>Malvoideae</taxon>
        <taxon>Gossypium</taxon>
    </lineage>
</organism>
<comment type="caution">
    <text evidence="2">The sequence shown here is derived from an EMBL/GenBank/DDBJ whole genome shotgun (WGS) entry which is preliminary data.</text>
</comment>
<sequence>MSCFVPFNNRNIDISIFAFKPTVVLVDELIESLKRFSVCTENLGCIQSSIFKSIHGNLIIWYGGWMKKSTENKEALIETLVRWIPPATVLSMLTSTSSMAILTQHSFFDSYAGESKEGSNAAKFSNGDIISLNLISSPCFSELQDVTYANLALFRSRFSKMDGATSGVCLKCQTMPMVACLHVWKSLLHCYSWILTSDFRKTELPYLDRFSPSVKYDIFWVVYVQESGGEIKN</sequence>
<dbReference type="InterPro" id="IPR055816">
    <property type="entry name" value="DUF7392"/>
</dbReference>
<keyword evidence="3" id="KW-1185">Reference proteome</keyword>
<evidence type="ECO:0000259" key="1">
    <source>
        <dbReference type="Pfam" id="PF24118"/>
    </source>
</evidence>
<gene>
    <name evidence="2" type="ORF">Golob_006693</name>
</gene>
<accession>A0A7J8MXF8</accession>
<dbReference type="PANTHER" id="PTHR38226:SF3">
    <property type="entry name" value="(WILD MALAYSIAN BANANA) HYPOTHETICAL PROTEIN"/>
    <property type="match status" value="1"/>
</dbReference>
<evidence type="ECO:0000313" key="3">
    <source>
        <dbReference type="Proteomes" id="UP000593572"/>
    </source>
</evidence>
<protein>
    <recommendedName>
        <fullName evidence="1">DUF7392 domain-containing protein</fullName>
    </recommendedName>
</protein>
<dbReference type="Proteomes" id="UP000593572">
    <property type="component" value="Unassembled WGS sequence"/>
</dbReference>
<dbReference type="Pfam" id="PF24118">
    <property type="entry name" value="DUF7392"/>
    <property type="match status" value="1"/>
</dbReference>
<dbReference type="EMBL" id="JABEZX010000010">
    <property type="protein sequence ID" value="MBA0569250.1"/>
    <property type="molecule type" value="Genomic_DNA"/>
</dbReference>
<proteinExistence type="predicted"/>
<name>A0A7J8MXF8_9ROSI</name>
<dbReference type="PANTHER" id="PTHR38226">
    <property type="entry name" value="(WILD MALAYSIAN BANANA) HYPOTHETICAL PROTEIN"/>
    <property type="match status" value="1"/>
</dbReference>
<feature type="domain" description="DUF7392" evidence="1">
    <location>
        <begin position="106"/>
        <end position="219"/>
    </location>
</feature>
<evidence type="ECO:0000313" key="2">
    <source>
        <dbReference type="EMBL" id="MBA0569250.1"/>
    </source>
</evidence>
<reference evidence="2 3" key="1">
    <citation type="journal article" date="2019" name="Genome Biol. Evol.">
        <title>Insights into the evolution of the New World diploid cottons (Gossypium, subgenus Houzingenia) based on genome sequencing.</title>
        <authorList>
            <person name="Grover C.E."/>
            <person name="Arick M.A. 2nd"/>
            <person name="Thrash A."/>
            <person name="Conover J.L."/>
            <person name="Sanders W.S."/>
            <person name="Peterson D.G."/>
            <person name="Frelichowski J.E."/>
            <person name="Scheffler J.A."/>
            <person name="Scheffler B.E."/>
            <person name="Wendel J.F."/>
        </authorList>
    </citation>
    <scope>NUCLEOTIDE SEQUENCE [LARGE SCALE GENOMIC DNA]</scope>
    <source>
        <strain evidence="2">157</strain>
        <tissue evidence="2">Leaf</tissue>
    </source>
</reference>
<dbReference type="AlphaFoldDB" id="A0A7J8MXF8"/>